<gene>
    <name evidence="2" type="ORF">EJ08DRAFT_417045</name>
</gene>
<dbReference type="Gene3D" id="3.40.50.1820">
    <property type="entry name" value="alpha/beta hydrolase"/>
    <property type="match status" value="1"/>
</dbReference>
<name>A0A9P4NKB9_9PEZI</name>
<organism evidence="2 3">
    <name type="scientific">Tothia fuscella</name>
    <dbReference type="NCBI Taxonomy" id="1048955"/>
    <lineage>
        <taxon>Eukaryota</taxon>
        <taxon>Fungi</taxon>
        <taxon>Dikarya</taxon>
        <taxon>Ascomycota</taxon>
        <taxon>Pezizomycotina</taxon>
        <taxon>Dothideomycetes</taxon>
        <taxon>Pleosporomycetidae</taxon>
        <taxon>Venturiales</taxon>
        <taxon>Cylindrosympodiaceae</taxon>
        <taxon>Tothia</taxon>
    </lineage>
</organism>
<dbReference type="InterPro" id="IPR002925">
    <property type="entry name" value="Dienelactn_hydro"/>
</dbReference>
<feature type="domain" description="Dienelactone hydrolase" evidence="1">
    <location>
        <begin position="144"/>
        <end position="193"/>
    </location>
</feature>
<protein>
    <recommendedName>
        <fullName evidence="1">Dienelactone hydrolase domain-containing protein</fullName>
    </recommendedName>
</protein>
<proteinExistence type="predicted"/>
<dbReference type="InterPro" id="IPR029058">
    <property type="entry name" value="AB_hydrolase_fold"/>
</dbReference>
<sequence>MVQEHDICQKTLERMLESKLMVQSSRSFSWWDVGSVDTGQAEPPLAVLDIFGMKFFQDKAFHTASSNKLPALKEHFFNGVSKEVLAPSVAPPPMTPNDPDLTSPRIAWMITQRGKGKPMDSIVKDGNYDCIAPATLFSKDRLPPIYFIHGAEDQLVPTRLSQQTQDQLKAKGRKIELVLVDGASHGFTARLQEGDENLWKGWNSSEPMLTDVFNCGP</sequence>
<accession>A0A9P4NKB9</accession>
<dbReference type="Pfam" id="PF01738">
    <property type="entry name" value="DLH"/>
    <property type="match status" value="1"/>
</dbReference>
<dbReference type="EMBL" id="MU007075">
    <property type="protein sequence ID" value="KAF2424441.1"/>
    <property type="molecule type" value="Genomic_DNA"/>
</dbReference>
<evidence type="ECO:0000259" key="1">
    <source>
        <dbReference type="Pfam" id="PF01738"/>
    </source>
</evidence>
<dbReference type="AlphaFoldDB" id="A0A9P4NKB9"/>
<dbReference type="GO" id="GO:0016787">
    <property type="term" value="F:hydrolase activity"/>
    <property type="evidence" value="ECO:0007669"/>
    <property type="project" value="InterPro"/>
</dbReference>
<comment type="caution">
    <text evidence="2">The sequence shown here is derived from an EMBL/GenBank/DDBJ whole genome shotgun (WGS) entry which is preliminary data.</text>
</comment>
<dbReference type="Proteomes" id="UP000800235">
    <property type="component" value="Unassembled WGS sequence"/>
</dbReference>
<evidence type="ECO:0000313" key="2">
    <source>
        <dbReference type="EMBL" id="KAF2424441.1"/>
    </source>
</evidence>
<keyword evidence="3" id="KW-1185">Reference proteome</keyword>
<dbReference type="OrthoDB" id="19653at2759"/>
<reference evidence="2" key="1">
    <citation type="journal article" date="2020" name="Stud. Mycol.">
        <title>101 Dothideomycetes genomes: a test case for predicting lifestyles and emergence of pathogens.</title>
        <authorList>
            <person name="Haridas S."/>
            <person name="Albert R."/>
            <person name="Binder M."/>
            <person name="Bloem J."/>
            <person name="Labutti K."/>
            <person name="Salamov A."/>
            <person name="Andreopoulos B."/>
            <person name="Baker S."/>
            <person name="Barry K."/>
            <person name="Bills G."/>
            <person name="Bluhm B."/>
            <person name="Cannon C."/>
            <person name="Castanera R."/>
            <person name="Culley D."/>
            <person name="Daum C."/>
            <person name="Ezra D."/>
            <person name="Gonzalez J."/>
            <person name="Henrissat B."/>
            <person name="Kuo A."/>
            <person name="Liang C."/>
            <person name="Lipzen A."/>
            <person name="Lutzoni F."/>
            <person name="Magnuson J."/>
            <person name="Mondo S."/>
            <person name="Nolan M."/>
            <person name="Ohm R."/>
            <person name="Pangilinan J."/>
            <person name="Park H.-J."/>
            <person name="Ramirez L."/>
            <person name="Alfaro M."/>
            <person name="Sun H."/>
            <person name="Tritt A."/>
            <person name="Yoshinaga Y."/>
            <person name="Zwiers L.-H."/>
            <person name="Turgeon B."/>
            <person name="Goodwin S."/>
            <person name="Spatafora J."/>
            <person name="Crous P."/>
            <person name="Grigoriev I."/>
        </authorList>
    </citation>
    <scope>NUCLEOTIDE SEQUENCE</scope>
    <source>
        <strain evidence="2">CBS 130266</strain>
    </source>
</reference>
<dbReference type="SUPFAM" id="SSF53474">
    <property type="entry name" value="alpha/beta-Hydrolases"/>
    <property type="match status" value="1"/>
</dbReference>
<evidence type="ECO:0000313" key="3">
    <source>
        <dbReference type="Proteomes" id="UP000800235"/>
    </source>
</evidence>